<dbReference type="OrthoDB" id="4304666at2"/>
<gene>
    <name evidence="1" type="ORF">CA982_25505</name>
</gene>
<evidence type="ECO:0000313" key="2">
    <source>
        <dbReference type="Proteomes" id="UP000194632"/>
    </source>
</evidence>
<evidence type="ECO:0000313" key="1">
    <source>
        <dbReference type="EMBL" id="OUC75638.1"/>
    </source>
</evidence>
<keyword evidence="2" id="KW-1185">Reference proteome</keyword>
<name>A0A243Q2Z9_9ACTN</name>
<dbReference type="EMBL" id="NGFO01000060">
    <property type="protein sequence ID" value="OUC75638.1"/>
    <property type="molecule type" value="Genomic_DNA"/>
</dbReference>
<dbReference type="RefSeq" id="WP_086537895.1">
    <property type="nucleotide sequence ID" value="NZ_NGFO01000060.1"/>
</dbReference>
<proteinExistence type="predicted"/>
<reference evidence="1 2" key="1">
    <citation type="submission" date="2017-05" db="EMBL/GenBank/DDBJ databases">
        <title>Biotechnological potential of actinobacteria isolated from South African environments.</title>
        <authorList>
            <person name="Le Roes-Hill M."/>
            <person name="Prins A."/>
            <person name="Durrell K.A."/>
        </authorList>
    </citation>
    <scope>NUCLEOTIDE SEQUENCE [LARGE SCALE GENOMIC DNA]</scope>
    <source>
        <strain evidence="1">BS2</strain>
    </source>
</reference>
<organism evidence="1 2">
    <name type="scientific">Gordonia lacunae</name>
    <dbReference type="NCBI Taxonomy" id="417102"/>
    <lineage>
        <taxon>Bacteria</taxon>
        <taxon>Bacillati</taxon>
        <taxon>Actinomycetota</taxon>
        <taxon>Actinomycetes</taxon>
        <taxon>Mycobacteriales</taxon>
        <taxon>Gordoniaceae</taxon>
        <taxon>Gordonia</taxon>
    </lineage>
</organism>
<comment type="caution">
    <text evidence="1">The sequence shown here is derived from an EMBL/GenBank/DDBJ whole genome shotgun (WGS) entry which is preliminary data.</text>
</comment>
<dbReference type="STRING" id="417102.CA982_25505"/>
<dbReference type="AlphaFoldDB" id="A0A243Q2Z9"/>
<sequence>MAITTDRGALTFTFPELGRDARLHVTFQRTLRTPDPVGRCGSAGGDGALRLAQGSPDGDAHATIPMWQSEATWLDFSSPHLHPFLVMVGVDGINAISGEPFTGVPDFDAGDYLEVPTQPSLASHRGPVGGAFDDRQFLAPSTHTVGDGGRLGTLVQLIVVPMRADAWTRRRRHLPSAPGTCVLCDISRVEQARIRPRLTAPRVTGPLESADTWHPTMSDAAAVRIVNSITWKSLTGELVPRAALTSADYAAHDLPWHPVYGETVEHSAPL</sequence>
<dbReference type="Proteomes" id="UP000194632">
    <property type="component" value="Unassembled WGS sequence"/>
</dbReference>
<accession>A0A243Q2Z9</accession>
<protein>
    <submittedName>
        <fullName evidence="1">Uncharacterized protein</fullName>
    </submittedName>
</protein>